<dbReference type="RefSeq" id="WP_025708270.1">
    <property type="nucleotide sequence ID" value="NZ_CP009287.1"/>
</dbReference>
<dbReference type="KEGG" id="pgm:PGRAT_05725"/>
<dbReference type="EMBL" id="CP009287">
    <property type="protein sequence ID" value="AIQ67190.1"/>
    <property type="molecule type" value="Genomic_DNA"/>
</dbReference>
<evidence type="ECO:0000313" key="2">
    <source>
        <dbReference type="EMBL" id="AIQ67190.1"/>
    </source>
</evidence>
<dbReference type="Proteomes" id="UP000029500">
    <property type="component" value="Chromosome"/>
</dbReference>
<sequence length="106" mass="11262">MREKGCEEKQEELLREYYSGQLPAPAGLYAATLQRLRRTEGMSKGAAVLGGMGALALLLLWGCLLSGPIPLLWKLTLLLSFGAAPAVAAVVVVLYMSGREAGSVQN</sequence>
<reference evidence="2 3" key="1">
    <citation type="submission" date="2014-08" db="EMBL/GenBank/DDBJ databases">
        <title>Comparative genomics of the Paenibacillus odorifer group.</title>
        <authorList>
            <person name="den Bakker H.C."/>
            <person name="Tsai Y.-C."/>
            <person name="Martin N."/>
            <person name="Korlach J."/>
            <person name="Wiedmann M."/>
        </authorList>
    </citation>
    <scope>NUCLEOTIDE SEQUENCE [LARGE SCALE GENOMIC DNA]</scope>
    <source>
        <strain evidence="2 3">DSM 15220</strain>
    </source>
</reference>
<dbReference type="AlphaFoldDB" id="A0A089M473"/>
<keyword evidence="3" id="KW-1185">Reference proteome</keyword>
<protein>
    <submittedName>
        <fullName evidence="2">Uncharacterized protein</fullName>
    </submittedName>
</protein>
<keyword evidence="1" id="KW-0472">Membrane</keyword>
<dbReference type="HOGENOM" id="CLU_2260964_0_0_9"/>
<accession>A0A089M473</accession>
<dbReference type="OrthoDB" id="9968709at2"/>
<evidence type="ECO:0000256" key="1">
    <source>
        <dbReference type="SAM" id="Phobius"/>
    </source>
</evidence>
<dbReference type="STRING" id="189425.PGRAT_05725"/>
<keyword evidence="1" id="KW-1133">Transmembrane helix</keyword>
<gene>
    <name evidence="2" type="ORF">PGRAT_05725</name>
</gene>
<feature type="transmembrane region" description="Helical" evidence="1">
    <location>
        <begin position="45"/>
        <end position="69"/>
    </location>
</feature>
<feature type="transmembrane region" description="Helical" evidence="1">
    <location>
        <begin position="75"/>
        <end position="96"/>
    </location>
</feature>
<evidence type="ECO:0000313" key="3">
    <source>
        <dbReference type="Proteomes" id="UP000029500"/>
    </source>
</evidence>
<keyword evidence="1" id="KW-0812">Transmembrane</keyword>
<organism evidence="2 3">
    <name type="scientific">Paenibacillus graminis</name>
    <dbReference type="NCBI Taxonomy" id="189425"/>
    <lineage>
        <taxon>Bacteria</taxon>
        <taxon>Bacillati</taxon>
        <taxon>Bacillota</taxon>
        <taxon>Bacilli</taxon>
        <taxon>Bacillales</taxon>
        <taxon>Paenibacillaceae</taxon>
        <taxon>Paenibacillus</taxon>
    </lineage>
</organism>
<name>A0A089M473_9BACL</name>
<proteinExistence type="predicted"/>